<feature type="compositionally biased region" description="Basic and acidic residues" evidence="6">
    <location>
        <begin position="102"/>
        <end position="117"/>
    </location>
</feature>
<name>A0AAW2NAQ3_SESRA</name>
<dbReference type="AlphaFoldDB" id="A0AAW2NAQ3"/>
<dbReference type="GO" id="GO:0010048">
    <property type="term" value="P:vernalization response"/>
    <property type="evidence" value="ECO:0007669"/>
    <property type="project" value="InterPro"/>
</dbReference>
<evidence type="ECO:0000259" key="8">
    <source>
        <dbReference type="Pfam" id="PF23376"/>
    </source>
</evidence>
<evidence type="ECO:0000313" key="10">
    <source>
        <dbReference type="EMBL" id="KAL0339957.1"/>
    </source>
</evidence>
<comment type="subcellular location">
    <subcellularLocation>
        <location evidence="1">Nucleus</location>
    </subcellularLocation>
</comment>
<gene>
    <name evidence="10" type="ORF">Sradi_4512500</name>
</gene>
<dbReference type="EMBL" id="JACGWJ010000020">
    <property type="protein sequence ID" value="KAL0339957.1"/>
    <property type="molecule type" value="Genomic_DNA"/>
</dbReference>
<dbReference type="GO" id="GO:0040029">
    <property type="term" value="P:epigenetic regulation of gene expression"/>
    <property type="evidence" value="ECO:0007669"/>
    <property type="project" value="InterPro"/>
</dbReference>
<organism evidence="10">
    <name type="scientific">Sesamum radiatum</name>
    <name type="common">Black benniseed</name>
    <dbReference type="NCBI Taxonomy" id="300843"/>
    <lineage>
        <taxon>Eukaryota</taxon>
        <taxon>Viridiplantae</taxon>
        <taxon>Streptophyta</taxon>
        <taxon>Embryophyta</taxon>
        <taxon>Tracheophyta</taxon>
        <taxon>Spermatophyta</taxon>
        <taxon>Magnoliopsida</taxon>
        <taxon>eudicotyledons</taxon>
        <taxon>Gunneridae</taxon>
        <taxon>Pentapetalae</taxon>
        <taxon>asterids</taxon>
        <taxon>lamiids</taxon>
        <taxon>Lamiales</taxon>
        <taxon>Pedaliaceae</taxon>
        <taxon>Sesamum</taxon>
    </lineage>
</organism>
<evidence type="ECO:0000259" key="9">
    <source>
        <dbReference type="Pfam" id="PF23380"/>
    </source>
</evidence>
<dbReference type="GO" id="GO:0005634">
    <property type="term" value="C:nucleus"/>
    <property type="evidence" value="ECO:0007669"/>
    <property type="project" value="UniProtKB-SubCell"/>
</dbReference>
<feature type="domain" description="VIN3-like C-terminal" evidence="9">
    <location>
        <begin position="461"/>
        <end position="508"/>
    </location>
</feature>
<reference evidence="10" key="1">
    <citation type="submission" date="2020-06" db="EMBL/GenBank/DDBJ databases">
        <authorList>
            <person name="Li T."/>
            <person name="Hu X."/>
            <person name="Zhang T."/>
            <person name="Song X."/>
            <person name="Zhang H."/>
            <person name="Dai N."/>
            <person name="Sheng W."/>
            <person name="Hou X."/>
            <person name="Wei L."/>
        </authorList>
    </citation>
    <scope>NUCLEOTIDE SEQUENCE</scope>
    <source>
        <strain evidence="10">G02</strain>
        <tissue evidence="10">Leaf</tissue>
    </source>
</reference>
<dbReference type="PANTHER" id="PTHR46286">
    <property type="entry name" value="VIN3-LIKE PROTEIN 2-RELATED"/>
    <property type="match status" value="1"/>
</dbReference>
<evidence type="ECO:0000256" key="6">
    <source>
        <dbReference type="SAM" id="MobiDB-lite"/>
    </source>
</evidence>
<feature type="region of interest" description="Disordered" evidence="6">
    <location>
        <begin position="91"/>
        <end position="120"/>
    </location>
</feature>
<evidence type="ECO:0000259" key="7">
    <source>
        <dbReference type="Pfam" id="PF07227"/>
    </source>
</evidence>
<dbReference type="PANTHER" id="PTHR46286:SF2">
    <property type="entry name" value="VIN3-LIKE PROTEIN 2"/>
    <property type="match status" value="1"/>
</dbReference>
<feature type="domain" description="Oberon-like PHD finger" evidence="7">
    <location>
        <begin position="135"/>
        <end position="224"/>
    </location>
</feature>
<dbReference type="Pfam" id="PF23380">
    <property type="entry name" value="VIN3_C"/>
    <property type="match status" value="1"/>
</dbReference>
<keyword evidence="3" id="KW-0863">Zinc-finger</keyword>
<dbReference type="Pfam" id="PF23376">
    <property type="entry name" value="Fn3_VIN3"/>
    <property type="match status" value="1"/>
</dbReference>
<feature type="region of interest" description="Disordered" evidence="6">
    <location>
        <begin position="421"/>
        <end position="455"/>
    </location>
</feature>
<dbReference type="InterPro" id="IPR032881">
    <property type="entry name" value="Oberon-like_PHD"/>
</dbReference>
<reference evidence="10" key="2">
    <citation type="journal article" date="2024" name="Plant">
        <title>Genomic evolution and insights into agronomic trait innovations of Sesamum species.</title>
        <authorList>
            <person name="Miao H."/>
            <person name="Wang L."/>
            <person name="Qu L."/>
            <person name="Liu H."/>
            <person name="Sun Y."/>
            <person name="Le M."/>
            <person name="Wang Q."/>
            <person name="Wei S."/>
            <person name="Zheng Y."/>
            <person name="Lin W."/>
            <person name="Duan Y."/>
            <person name="Cao H."/>
            <person name="Xiong S."/>
            <person name="Wang X."/>
            <person name="Wei L."/>
            <person name="Li C."/>
            <person name="Ma Q."/>
            <person name="Ju M."/>
            <person name="Zhao R."/>
            <person name="Li G."/>
            <person name="Mu C."/>
            <person name="Tian Q."/>
            <person name="Mei H."/>
            <person name="Zhang T."/>
            <person name="Gao T."/>
            <person name="Zhang H."/>
        </authorList>
    </citation>
    <scope>NUCLEOTIDE SEQUENCE</scope>
    <source>
        <strain evidence="10">G02</strain>
    </source>
</reference>
<evidence type="ECO:0000256" key="4">
    <source>
        <dbReference type="ARBA" id="ARBA00022833"/>
    </source>
</evidence>
<dbReference type="InterPro" id="IPR056990">
    <property type="entry name" value="VIN3-like_C"/>
</dbReference>
<dbReference type="InterPro" id="IPR058585">
    <property type="entry name" value="Fn3_VIN3"/>
</dbReference>
<feature type="domain" description="VIN3-like fibronectin type-III" evidence="8">
    <location>
        <begin position="308"/>
        <end position="383"/>
    </location>
</feature>
<dbReference type="Pfam" id="PF07227">
    <property type="entry name" value="PHD_Oberon"/>
    <property type="match status" value="1"/>
</dbReference>
<keyword evidence="5" id="KW-0539">Nucleus</keyword>
<evidence type="ECO:0000256" key="3">
    <source>
        <dbReference type="ARBA" id="ARBA00022771"/>
    </source>
</evidence>
<comment type="caution">
    <text evidence="10">The sequence shown here is derived from an EMBL/GenBank/DDBJ whole genome shotgun (WGS) entry which is preliminary data.</text>
</comment>
<accession>A0AAW2NAQ3</accession>
<protein>
    <submittedName>
        <fullName evidence="10">VIN3-like protein 2</fullName>
    </submittedName>
</protein>
<keyword evidence="2" id="KW-0479">Metal-binding</keyword>
<keyword evidence="4" id="KW-0862">Zinc</keyword>
<sequence length="517" mass="57510">MDASSLEAMLFDPSKCSKLSMEAKRELVYEVSKWSDGAMEMLHAWSRQDILQILCAELGKERKYTGLTKSKIIEQLLKIVYEKKSQERGFASISEVQPTSENGERTPKRQRKSDHPNRLPIAANPAATVCLSLIQDPGLWLICNSDPPFHGVSCGMSCHLECALRHENSGISKDRQDKGLDGSFCCVSCGKVNDLLGSWRKQLVVARDTRRVDILCYRLSLGQKILGGTKHYQKLCGMIDEAVEKLEDEVGPLTGLPVKKARGIVNRLSSGPEIQRLCASAVESLDLMLSKRVSDMPSDCSALVSKLVRFEDIHASSITVILNNDDSNGEVSWVMCYGIEKLMNIYPTEPTCRLFAPNTKLLLSGLTPATEYFLKVVTLTKTERRASVNFSSELQVLRMSSEAGQQITPCKLESLKNGAGWKNKRKNGKGIDAVPEREEEPQAGSSSKKRSGERRDEDCTEILTWYSLRATPQEVRIVKVFIDTFIEDPESLAAQLVDSFTDIISNKRCSTVPSDFA</sequence>
<dbReference type="InterPro" id="IPR044514">
    <property type="entry name" value="VIN3-like"/>
</dbReference>
<evidence type="ECO:0000256" key="5">
    <source>
        <dbReference type="ARBA" id="ARBA00023242"/>
    </source>
</evidence>
<dbReference type="GO" id="GO:0008270">
    <property type="term" value="F:zinc ion binding"/>
    <property type="evidence" value="ECO:0007669"/>
    <property type="project" value="UniProtKB-KW"/>
</dbReference>
<evidence type="ECO:0000256" key="2">
    <source>
        <dbReference type="ARBA" id="ARBA00022723"/>
    </source>
</evidence>
<evidence type="ECO:0000256" key="1">
    <source>
        <dbReference type="ARBA" id="ARBA00004123"/>
    </source>
</evidence>
<proteinExistence type="predicted"/>